<sequence>MKNIIKNKTNLQFLNTPLESLERSSTPSLAKRNQEVLKLYREVLKMTQRFTWANEDGTQWKIILQKTARQEFEQLRNETDSVKVGKFMITWREANMRIHEKINETQMKIAKHVDDTRTDKSLINKNNYQDKV</sequence>
<proteinExistence type="predicted"/>
<dbReference type="PANTHER" id="PTHR47484">
    <property type="entry name" value="COMPLEX 1 PROTEIN CONTAINING PROTEIN, EXPRESSED"/>
    <property type="match status" value="1"/>
</dbReference>
<dbReference type="EMBL" id="CCKQ01001193">
    <property type="protein sequence ID" value="CDW72300.1"/>
    <property type="molecule type" value="Genomic_DNA"/>
</dbReference>
<dbReference type="GO" id="GO:0005739">
    <property type="term" value="C:mitochondrion"/>
    <property type="evidence" value="ECO:0007669"/>
    <property type="project" value="GOC"/>
</dbReference>
<dbReference type="PANTHER" id="PTHR47484:SF1">
    <property type="entry name" value="COMPLEX 1 PROTEIN CONTAINING PROTEIN, EXPRESSED"/>
    <property type="match status" value="1"/>
</dbReference>
<dbReference type="InterPro" id="IPR008011">
    <property type="entry name" value="Complex1_LYR_dom"/>
</dbReference>
<dbReference type="Pfam" id="PF05347">
    <property type="entry name" value="Complex1_LYR"/>
    <property type="match status" value="1"/>
</dbReference>
<keyword evidence="3" id="KW-1185">Reference proteome</keyword>
<accession>A0A077ZSK3</accession>
<evidence type="ECO:0000313" key="2">
    <source>
        <dbReference type="EMBL" id="CDW72300.1"/>
    </source>
</evidence>
<feature type="domain" description="Complex 1 LYR protein" evidence="1">
    <location>
        <begin position="34"/>
        <end position="93"/>
    </location>
</feature>
<dbReference type="InParanoid" id="A0A077ZSK3"/>
<dbReference type="CDD" id="cd20267">
    <property type="entry name" value="Complex1_LYR_LYRM7"/>
    <property type="match status" value="1"/>
</dbReference>
<dbReference type="InterPro" id="IPR045298">
    <property type="entry name" value="Complex1_LYR_LYRM7"/>
</dbReference>
<protein>
    <recommendedName>
        <fullName evidence="1">Complex 1 LYR protein domain-containing protein</fullName>
    </recommendedName>
</protein>
<dbReference type="AlphaFoldDB" id="A0A077ZSK3"/>
<dbReference type="OMA" id="GRDCLMK"/>
<evidence type="ECO:0000313" key="3">
    <source>
        <dbReference type="Proteomes" id="UP000039865"/>
    </source>
</evidence>
<reference evidence="2 3" key="1">
    <citation type="submission" date="2014-06" db="EMBL/GenBank/DDBJ databases">
        <authorList>
            <person name="Swart Estienne"/>
        </authorList>
    </citation>
    <scope>NUCLEOTIDE SEQUENCE [LARGE SCALE GENOMIC DNA]</scope>
    <source>
        <strain evidence="2 3">130c</strain>
    </source>
</reference>
<dbReference type="OrthoDB" id="74240at2759"/>
<evidence type="ECO:0000259" key="1">
    <source>
        <dbReference type="Pfam" id="PF05347"/>
    </source>
</evidence>
<gene>
    <name evidence="2" type="primary">Contig8794.g9391</name>
    <name evidence="2" type="ORF">STYLEM_1259</name>
</gene>
<name>A0A077ZSK3_STYLE</name>
<organism evidence="2 3">
    <name type="scientific">Stylonychia lemnae</name>
    <name type="common">Ciliate</name>
    <dbReference type="NCBI Taxonomy" id="5949"/>
    <lineage>
        <taxon>Eukaryota</taxon>
        <taxon>Sar</taxon>
        <taxon>Alveolata</taxon>
        <taxon>Ciliophora</taxon>
        <taxon>Intramacronucleata</taxon>
        <taxon>Spirotrichea</taxon>
        <taxon>Stichotrichia</taxon>
        <taxon>Sporadotrichida</taxon>
        <taxon>Oxytrichidae</taxon>
        <taxon>Stylonychinae</taxon>
        <taxon>Stylonychia</taxon>
    </lineage>
</organism>
<dbReference type="Proteomes" id="UP000039865">
    <property type="component" value="Unassembled WGS sequence"/>
</dbReference>
<dbReference type="GO" id="GO:0034551">
    <property type="term" value="P:mitochondrial respiratory chain complex III assembly"/>
    <property type="evidence" value="ECO:0007669"/>
    <property type="project" value="InterPro"/>
</dbReference>